<comment type="caution">
    <text evidence="2">The sequence shown here is derived from an EMBL/GenBank/DDBJ whole genome shotgun (WGS) entry which is preliminary data.</text>
</comment>
<feature type="compositionally biased region" description="Basic and acidic residues" evidence="1">
    <location>
        <begin position="52"/>
        <end position="61"/>
    </location>
</feature>
<dbReference type="AlphaFoldDB" id="A0AAW2CNJ0"/>
<feature type="compositionally biased region" description="Polar residues" evidence="1">
    <location>
        <begin position="19"/>
        <end position="29"/>
    </location>
</feature>
<feature type="compositionally biased region" description="Basic and acidic residues" evidence="1">
    <location>
        <begin position="1"/>
        <end position="15"/>
    </location>
</feature>
<organism evidence="2 3">
    <name type="scientific">Lithocarpus litseifolius</name>
    <dbReference type="NCBI Taxonomy" id="425828"/>
    <lineage>
        <taxon>Eukaryota</taxon>
        <taxon>Viridiplantae</taxon>
        <taxon>Streptophyta</taxon>
        <taxon>Embryophyta</taxon>
        <taxon>Tracheophyta</taxon>
        <taxon>Spermatophyta</taxon>
        <taxon>Magnoliopsida</taxon>
        <taxon>eudicotyledons</taxon>
        <taxon>Gunneridae</taxon>
        <taxon>Pentapetalae</taxon>
        <taxon>rosids</taxon>
        <taxon>fabids</taxon>
        <taxon>Fagales</taxon>
        <taxon>Fagaceae</taxon>
        <taxon>Lithocarpus</taxon>
    </lineage>
</organism>
<proteinExistence type="predicted"/>
<evidence type="ECO:0000313" key="2">
    <source>
        <dbReference type="EMBL" id="KAK9998269.1"/>
    </source>
</evidence>
<name>A0AAW2CNJ0_9ROSI</name>
<reference evidence="2 3" key="1">
    <citation type="submission" date="2024-01" db="EMBL/GenBank/DDBJ databases">
        <title>A telomere-to-telomere, gap-free genome of sweet tea (Lithocarpus litseifolius).</title>
        <authorList>
            <person name="Zhou J."/>
        </authorList>
    </citation>
    <scope>NUCLEOTIDE SEQUENCE [LARGE SCALE GENOMIC DNA]</scope>
    <source>
        <strain evidence="2">Zhou-2022a</strain>
        <tissue evidence="2">Leaf</tissue>
    </source>
</reference>
<protein>
    <submittedName>
        <fullName evidence="2">Uncharacterized protein</fullName>
    </submittedName>
</protein>
<gene>
    <name evidence="2" type="ORF">SO802_017872</name>
</gene>
<feature type="region of interest" description="Disordered" evidence="1">
    <location>
        <begin position="1"/>
        <end position="73"/>
    </location>
</feature>
<dbReference type="EMBL" id="JAZDWU010000006">
    <property type="protein sequence ID" value="KAK9998269.1"/>
    <property type="molecule type" value="Genomic_DNA"/>
</dbReference>
<accession>A0AAW2CNJ0</accession>
<keyword evidence="3" id="KW-1185">Reference proteome</keyword>
<sequence>MRRGSEPHSEPKDEPSGPTPSAQDHSANAPQPKPLKPAVSATNSVDIFTAKEGQEEGERKGFNGGAESHSQGPVRVFAASRRDSWSWWRNGREDWFGWERRNWRRF</sequence>
<evidence type="ECO:0000313" key="3">
    <source>
        <dbReference type="Proteomes" id="UP001459277"/>
    </source>
</evidence>
<evidence type="ECO:0000256" key="1">
    <source>
        <dbReference type="SAM" id="MobiDB-lite"/>
    </source>
</evidence>
<dbReference type="Proteomes" id="UP001459277">
    <property type="component" value="Unassembled WGS sequence"/>
</dbReference>